<proteinExistence type="predicted"/>
<evidence type="ECO:0000259" key="8">
    <source>
        <dbReference type="PROSITE" id="PS51469"/>
    </source>
</evidence>
<dbReference type="PANTHER" id="PTHR12911">
    <property type="entry name" value="SAD1/UNC-84-LIKE PROTEIN-RELATED"/>
    <property type="match status" value="1"/>
</dbReference>
<dbReference type="InterPro" id="IPR012919">
    <property type="entry name" value="SUN_dom"/>
</dbReference>
<evidence type="ECO:0000256" key="7">
    <source>
        <dbReference type="SAM" id="Phobius"/>
    </source>
</evidence>
<accession>A0A060SY55</accession>
<feature type="coiled-coil region" evidence="5">
    <location>
        <begin position="523"/>
        <end position="550"/>
    </location>
</feature>
<dbReference type="GO" id="GO:0034993">
    <property type="term" value="C:meiotic nuclear membrane microtubule tethering complex"/>
    <property type="evidence" value="ECO:0007669"/>
    <property type="project" value="TreeGrafter"/>
</dbReference>
<evidence type="ECO:0000256" key="3">
    <source>
        <dbReference type="ARBA" id="ARBA00022989"/>
    </source>
</evidence>
<organism evidence="9">
    <name type="scientific">Blastobotrys adeninivorans</name>
    <name type="common">Yeast</name>
    <name type="synonym">Arxula adeninivorans</name>
    <dbReference type="NCBI Taxonomy" id="409370"/>
    <lineage>
        <taxon>Eukaryota</taxon>
        <taxon>Fungi</taxon>
        <taxon>Dikarya</taxon>
        <taxon>Ascomycota</taxon>
        <taxon>Saccharomycotina</taxon>
        <taxon>Dipodascomycetes</taxon>
        <taxon>Dipodascales</taxon>
        <taxon>Trichomonascaceae</taxon>
        <taxon>Blastobotrys</taxon>
    </lineage>
</organism>
<sequence length="819" mass="91152">MFHKTPITSRTRSRPSGQLGRPGAVSLDALRNPIGRTMGVTPEFAAPTIAQPRRSPRLAQKRSPSRIEEFERSFEDVRRAIPFEQVQRRNFDPYLDSDHDRERMDSRSILSVEPETEPETGPETGPEAVESRDPRDIMDPMDMGSAEPESAPGVQFVEVESDNENEKSFSGLPPERNAVLLNIVDPIVDRLEQSAQLFWLTLKYLLGPLLTKKVLQFLGLVIIMLTVPLIAIYIGGSVGTKVLRSIPSFGLGSINWSRPYRAPEVPPEDMPELRDRLMALEHQFESLSRATSSVQISVVDNAKGLEGLRNDVESVSQGLASLSTNVASISSQVYDQQSLSDALQSTMEQVEAAIKRLQSIVNTNGEEIATVQSNLTFQGNGLASVTRSVEHFNEAIRAIDRRVGYLEQAEDIEARILSYLDQYLPKKMVVSIDPKTRAVDAVPEFWTFLHGVINDRMADILDSEDFASAIDARAPVTKSPRSSATSDWNEFLRVNEKALQAFVRNELKSGSVISSDEFKNMVKAQLESERQHLSERIEDLDSRLKDVAQVADGSREHEHTRMALEELVQEHITAYVNKVKVLKPNYASLASGARIDYQHTSPTFSPLRGRPFWYKVARGLSSSLGFGRIKVKSPLAALDEDISLGNCWAVNWNKGELGIVLAAETYPTDFAIDHVSSMVTLAPSTAPKNVTFWIQVDDLELRHRVRGLIYQPEHDGIPEDYVKVAGGMYNVYGTYGEQLFPVPAIIQGLKIGTRKVIVSIEDNWGNPYFTSLYSVKVYGDSIRPANEPPMAAPVDFAKDNQDQDLQGAQDASFGSDEDF</sequence>
<evidence type="ECO:0000256" key="1">
    <source>
        <dbReference type="ARBA" id="ARBA00004370"/>
    </source>
</evidence>
<dbReference type="InterPro" id="IPR045119">
    <property type="entry name" value="SUN1-5"/>
</dbReference>
<comment type="subcellular location">
    <subcellularLocation>
        <location evidence="1">Membrane</location>
    </subcellularLocation>
</comment>
<dbReference type="Gene3D" id="2.60.120.260">
    <property type="entry name" value="Galactose-binding domain-like"/>
    <property type="match status" value="1"/>
</dbReference>
<gene>
    <name evidence="9" type="ORF">GNLVRS02_ARAD1A13860g</name>
</gene>
<evidence type="ECO:0000313" key="9">
    <source>
        <dbReference type="EMBL" id="CDP33638.1"/>
    </source>
</evidence>
<evidence type="ECO:0000256" key="6">
    <source>
        <dbReference type="SAM" id="MobiDB-lite"/>
    </source>
</evidence>
<feature type="compositionally biased region" description="Polar residues" evidence="6">
    <location>
        <begin position="1"/>
        <end position="16"/>
    </location>
</feature>
<dbReference type="AlphaFoldDB" id="A0A060SY55"/>
<dbReference type="Pfam" id="PF07738">
    <property type="entry name" value="Sad1_UNC"/>
    <property type="match status" value="2"/>
</dbReference>
<feature type="compositionally biased region" description="Basic residues" evidence="6">
    <location>
        <begin position="54"/>
        <end position="64"/>
    </location>
</feature>
<dbReference type="PROSITE" id="PS51469">
    <property type="entry name" value="SUN"/>
    <property type="match status" value="1"/>
</dbReference>
<feature type="compositionally biased region" description="Basic and acidic residues" evidence="6">
    <location>
        <begin position="91"/>
        <end position="106"/>
    </location>
</feature>
<evidence type="ECO:0000256" key="4">
    <source>
        <dbReference type="ARBA" id="ARBA00023136"/>
    </source>
</evidence>
<name>A0A060SY55_BLAAD</name>
<dbReference type="PANTHER" id="PTHR12911:SF8">
    <property type="entry name" value="KLAROID PROTEIN-RELATED"/>
    <property type="match status" value="1"/>
</dbReference>
<feature type="region of interest" description="Disordered" evidence="6">
    <location>
        <begin position="91"/>
        <end position="151"/>
    </location>
</feature>
<feature type="region of interest" description="Disordered" evidence="6">
    <location>
        <begin position="789"/>
        <end position="819"/>
    </location>
</feature>
<feature type="compositionally biased region" description="Basic and acidic residues" evidence="6">
    <location>
        <begin position="129"/>
        <end position="138"/>
    </location>
</feature>
<evidence type="ECO:0000256" key="2">
    <source>
        <dbReference type="ARBA" id="ARBA00022692"/>
    </source>
</evidence>
<feature type="domain" description="SUN" evidence="8">
    <location>
        <begin position="592"/>
        <end position="782"/>
    </location>
</feature>
<protein>
    <submittedName>
        <fullName evidence="9">ARAD1A13860p</fullName>
    </submittedName>
</protein>
<keyword evidence="3 7" id="KW-1133">Transmembrane helix</keyword>
<dbReference type="GO" id="GO:0043495">
    <property type="term" value="F:protein-membrane adaptor activity"/>
    <property type="evidence" value="ECO:0007669"/>
    <property type="project" value="TreeGrafter"/>
</dbReference>
<reference evidence="9" key="2">
    <citation type="submission" date="2014-06" db="EMBL/GenBank/DDBJ databases">
        <title>The complete genome of Blastobotrys (Arxula) adeninivorans LS3 - a yeast of biotechnological interest.</title>
        <authorList>
            <person name="Kunze G."/>
            <person name="Gaillardin C."/>
            <person name="Czernicka M."/>
            <person name="Durrens P."/>
            <person name="Martin T."/>
            <person name="Boer E."/>
            <person name="Gabaldon T."/>
            <person name="Cruz J."/>
            <person name="Talla E."/>
            <person name="Marck C."/>
            <person name="Goffeau A."/>
            <person name="Barbe V."/>
            <person name="Baret P."/>
            <person name="Baronian K."/>
            <person name="Beier S."/>
            <person name="Bleykasten C."/>
            <person name="Bode R."/>
            <person name="Casaregola S."/>
            <person name="Despons L."/>
            <person name="Fairhead C."/>
            <person name="Giersberg M."/>
            <person name="Gierski P."/>
            <person name="Hahnel U."/>
            <person name="Hartmann A."/>
            <person name="Jankowska D."/>
            <person name="Jubin C."/>
            <person name="Jung P."/>
            <person name="Lafontaine I."/>
            <person name="Leh-Louis V."/>
            <person name="Lemaire M."/>
            <person name="Marcet-Houben M."/>
            <person name="Mascher M."/>
            <person name="Morel G."/>
            <person name="Richard G.-F."/>
            <person name="Riechen J."/>
            <person name="Sacerdot C."/>
            <person name="Sarkar A."/>
            <person name="Savel G."/>
            <person name="Schacherer J."/>
            <person name="Sherman D."/>
            <person name="Straub M.-L."/>
            <person name="Stein N."/>
            <person name="Thierry A."/>
            <person name="Trautwein-Schult A."/>
            <person name="Westhof E."/>
            <person name="Worch S."/>
            <person name="Dujon B."/>
            <person name="Souciet J.-L."/>
            <person name="Wincker P."/>
            <person name="Scholz U."/>
            <person name="Neuveglise N."/>
        </authorList>
    </citation>
    <scope>NUCLEOTIDE SEQUENCE</scope>
    <source>
        <strain evidence="9">LS3</strain>
    </source>
</reference>
<keyword evidence="4 7" id="KW-0472">Membrane</keyword>
<dbReference type="EMBL" id="HG937691">
    <property type="protein sequence ID" value="CDP33638.1"/>
    <property type="molecule type" value="Genomic_DNA"/>
</dbReference>
<dbReference type="Gene3D" id="1.10.287.950">
    <property type="entry name" value="Methyl-accepting chemotaxis protein"/>
    <property type="match status" value="1"/>
</dbReference>
<keyword evidence="2 7" id="KW-0812">Transmembrane</keyword>
<feature type="transmembrane region" description="Helical" evidence="7">
    <location>
        <begin position="214"/>
        <end position="236"/>
    </location>
</feature>
<keyword evidence="5" id="KW-0175">Coiled coil</keyword>
<evidence type="ECO:0000256" key="5">
    <source>
        <dbReference type="SAM" id="Coils"/>
    </source>
</evidence>
<feature type="region of interest" description="Disordered" evidence="6">
    <location>
        <begin position="1"/>
        <end position="70"/>
    </location>
</feature>
<reference evidence="9" key="1">
    <citation type="submission" date="2014-02" db="EMBL/GenBank/DDBJ databases">
        <authorList>
            <person name="Genoscope - CEA"/>
        </authorList>
    </citation>
    <scope>NUCLEOTIDE SEQUENCE</scope>
    <source>
        <strain evidence="9">LS3</strain>
    </source>
</reference>